<gene>
    <name evidence="2" type="ORF">US53_C0036G0015</name>
</gene>
<feature type="compositionally biased region" description="Acidic residues" evidence="1">
    <location>
        <begin position="67"/>
        <end position="88"/>
    </location>
</feature>
<protein>
    <submittedName>
        <fullName evidence="2">Uncharacterized protein</fullName>
    </submittedName>
</protein>
<reference evidence="2 3" key="1">
    <citation type="journal article" date="2015" name="Nature">
        <title>rRNA introns, odd ribosomes, and small enigmatic genomes across a large radiation of phyla.</title>
        <authorList>
            <person name="Brown C.T."/>
            <person name="Hug L.A."/>
            <person name="Thomas B.C."/>
            <person name="Sharon I."/>
            <person name="Castelle C.J."/>
            <person name="Singh A."/>
            <person name="Wilkins M.J."/>
            <person name="Williams K.H."/>
            <person name="Banfield J.F."/>
        </authorList>
    </citation>
    <scope>NUCLEOTIDE SEQUENCE [LARGE SCALE GENOMIC DNA]</scope>
</reference>
<dbReference type="STRING" id="1618545.US53_C0036G0015"/>
<dbReference type="AlphaFoldDB" id="A0A0G0H0R9"/>
<evidence type="ECO:0000313" key="3">
    <source>
        <dbReference type="Proteomes" id="UP000034591"/>
    </source>
</evidence>
<feature type="region of interest" description="Disordered" evidence="1">
    <location>
        <begin position="53"/>
        <end position="88"/>
    </location>
</feature>
<dbReference type="Proteomes" id="UP000034591">
    <property type="component" value="Unassembled WGS sequence"/>
</dbReference>
<comment type="caution">
    <text evidence="2">The sequence shown here is derived from an EMBL/GenBank/DDBJ whole genome shotgun (WGS) entry which is preliminary data.</text>
</comment>
<evidence type="ECO:0000313" key="2">
    <source>
        <dbReference type="EMBL" id="KKQ36823.1"/>
    </source>
</evidence>
<dbReference type="EMBL" id="LBTI01000036">
    <property type="protein sequence ID" value="KKQ36823.1"/>
    <property type="molecule type" value="Genomic_DNA"/>
</dbReference>
<accession>A0A0G0H0R9</accession>
<name>A0A0G0H0R9_9BACT</name>
<evidence type="ECO:0000256" key="1">
    <source>
        <dbReference type="SAM" id="MobiDB-lite"/>
    </source>
</evidence>
<sequence length="88" mass="9986">MFWVNGYRGSEEILGGPYTDRDTAQINADNVSQGHIYMLSANTREEAARQINNLKQGQSSRPIQNTSEDEEEDIFSGGDDDEEEDNEW</sequence>
<organism evidence="2 3">
    <name type="scientific">Candidatus Woesebacteria bacterium GW2011_GWA1_37_7</name>
    <dbReference type="NCBI Taxonomy" id="1618545"/>
    <lineage>
        <taxon>Bacteria</taxon>
        <taxon>Candidatus Woeseibacteriota</taxon>
    </lineage>
</organism>
<proteinExistence type="predicted"/>
<feature type="compositionally biased region" description="Polar residues" evidence="1">
    <location>
        <begin position="53"/>
        <end position="66"/>
    </location>
</feature>